<gene>
    <name evidence="2" type="ORF">SAMN02910377_01997</name>
</gene>
<reference evidence="3" key="1">
    <citation type="submission" date="2016-10" db="EMBL/GenBank/DDBJ databases">
        <authorList>
            <person name="Varghese N."/>
        </authorList>
    </citation>
    <scope>NUCLEOTIDE SEQUENCE [LARGE SCALE GENOMIC DNA]</scope>
    <source>
        <strain evidence="3">ACV-9</strain>
    </source>
</reference>
<evidence type="ECO:0000313" key="3">
    <source>
        <dbReference type="Proteomes" id="UP000182321"/>
    </source>
</evidence>
<feature type="transmembrane region" description="Helical" evidence="1">
    <location>
        <begin position="12"/>
        <end position="32"/>
    </location>
</feature>
<dbReference type="Proteomes" id="UP000182321">
    <property type="component" value="Unassembled WGS sequence"/>
</dbReference>
<evidence type="ECO:0000256" key="1">
    <source>
        <dbReference type="SAM" id="Phobius"/>
    </source>
</evidence>
<sequence>MQKNHDLTSKQLIEIVVVCLALGIGLLVHDYLETRINFDGTIKRSAAGTGNTTEDLELNFLDQNKELSVEVSDKSLSDKEISAKISQAIEEIEATYLGRNKSANEVCYDLNLKSSYCDGMIDANWTFDKFGLISSDGKLRMAEIPEEGEVVNLVAQLSYEETTELYSFSVFVCHKSINTLDGQLEAIEKAVKNVDSTTRDKDKMVLPTEVEDMKLSWKKKMDYRGLQVIILGLVTVLGIQLGKKKDEKKAKQLEIAEKENDYPMIVSELSILMGAGMSLRKALERIIARYNLKKKAGVVRPGYEDISVTYRKMCDGLGEVAALEDLGMNSESKEYRKLAMLLAQNLRKGSADLISCLEKEEKYAFEMRKQRAIKAGEEASTKLLIPMAGMLFIVIVILVVPAIMQMNI</sequence>
<keyword evidence="1" id="KW-0472">Membrane</keyword>
<name>A0A1H7KFQ4_9FIRM</name>
<organism evidence="2 3">
    <name type="scientific">Pseudobutyrivibrio ruminis</name>
    <dbReference type="NCBI Taxonomy" id="46206"/>
    <lineage>
        <taxon>Bacteria</taxon>
        <taxon>Bacillati</taxon>
        <taxon>Bacillota</taxon>
        <taxon>Clostridia</taxon>
        <taxon>Lachnospirales</taxon>
        <taxon>Lachnospiraceae</taxon>
        <taxon>Pseudobutyrivibrio</taxon>
    </lineage>
</organism>
<protein>
    <submittedName>
        <fullName evidence="2">Type II secretion system (T2SS), protein F</fullName>
    </submittedName>
</protein>
<keyword evidence="1" id="KW-0812">Transmembrane</keyword>
<dbReference type="RefSeq" id="WP_074791505.1">
    <property type="nucleotide sequence ID" value="NZ_FNZX01000012.1"/>
</dbReference>
<keyword evidence="3" id="KW-1185">Reference proteome</keyword>
<accession>A0A1H7KFQ4</accession>
<dbReference type="EMBL" id="FNZX01000012">
    <property type="protein sequence ID" value="SEK84767.1"/>
    <property type="molecule type" value="Genomic_DNA"/>
</dbReference>
<feature type="transmembrane region" description="Helical" evidence="1">
    <location>
        <begin position="383"/>
        <end position="404"/>
    </location>
</feature>
<feature type="transmembrane region" description="Helical" evidence="1">
    <location>
        <begin position="223"/>
        <end position="242"/>
    </location>
</feature>
<proteinExistence type="predicted"/>
<dbReference type="AlphaFoldDB" id="A0A1H7KFQ4"/>
<evidence type="ECO:0000313" key="2">
    <source>
        <dbReference type="EMBL" id="SEK84767.1"/>
    </source>
</evidence>
<keyword evidence="1" id="KW-1133">Transmembrane helix</keyword>